<protein>
    <recommendedName>
        <fullName evidence="4">Vitamin K-dependent gamma-carboxylase</fullName>
    </recommendedName>
</protein>
<evidence type="ECO:0000256" key="1">
    <source>
        <dbReference type="SAM" id="Phobius"/>
    </source>
</evidence>
<feature type="transmembrane region" description="Helical" evidence="1">
    <location>
        <begin position="12"/>
        <end position="32"/>
    </location>
</feature>
<keyword evidence="3" id="KW-1185">Reference proteome</keyword>
<feature type="transmembrane region" description="Helical" evidence="1">
    <location>
        <begin position="120"/>
        <end position="137"/>
    </location>
</feature>
<feature type="transmembrane region" description="Helical" evidence="1">
    <location>
        <begin position="146"/>
        <end position="164"/>
    </location>
</feature>
<keyword evidence="1" id="KW-0812">Transmembrane</keyword>
<gene>
    <name evidence="2" type="ORF">CA12_09180</name>
</gene>
<organism evidence="2 3">
    <name type="scientific">Alienimonas californiensis</name>
    <dbReference type="NCBI Taxonomy" id="2527989"/>
    <lineage>
        <taxon>Bacteria</taxon>
        <taxon>Pseudomonadati</taxon>
        <taxon>Planctomycetota</taxon>
        <taxon>Planctomycetia</taxon>
        <taxon>Planctomycetales</taxon>
        <taxon>Planctomycetaceae</taxon>
        <taxon>Alienimonas</taxon>
    </lineage>
</organism>
<feature type="transmembrane region" description="Helical" evidence="1">
    <location>
        <begin position="198"/>
        <end position="218"/>
    </location>
</feature>
<evidence type="ECO:0000313" key="3">
    <source>
        <dbReference type="Proteomes" id="UP000318741"/>
    </source>
</evidence>
<name>A0A517P628_9PLAN</name>
<accession>A0A517P628</accession>
<reference evidence="2 3" key="1">
    <citation type="submission" date="2019-02" db="EMBL/GenBank/DDBJ databases">
        <title>Deep-cultivation of Planctomycetes and their phenomic and genomic characterization uncovers novel biology.</title>
        <authorList>
            <person name="Wiegand S."/>
            <person name="Jogler M."/>
            <person name="Boedeker C."/>
            <person name="Pinto D."/>
            <person name="Vollmers J."/>
            <person name="Rivas-Marin E."/>
            <person name="Kohn T."/>
            <person name="Peeters S.H."/>
            <person name="Heuer A."/>
            <person name="Rast P."/>
            <person name="Oberbeckmann S."/>
            <person name="Bunk B."/>
            <person name="Jeske O."/>
            <person name="Meyerdierks A."/>
            <person name="Storesund J.E."/>
            <person name="Kallscheuer N."/>
            <person name="Luecker S."/>
            <person name="Lage O.M."/>
            <person name="Pohl T."/>
            <person name="Merkel B.J."/>
            <person name="Hornburger P."/>
            <person name="Mueller R.-W."/>
            <person name="Bruemmer F."/>
            <person name="Labrenz M."/>
            <person name="Spormann A.M."/>
            <person name="Op den Camp H."/>
            <person name="Overmann J."/>
            <person name="Amann R."/>
            <person name="Jetten M.S.M."/>
            <person name="Mascher T."/>
            <person name="Medema M.H."/>
            <person name="Devos D.P."/>
            <person name="Kaster A.-K."/>
            <person name="Ovreas L."/>
            <person name="Rohde M."/>
            <person name="Galperin M.Y."/>
            <person name="Jogler C."/>
        </authorList>
    </citation>
    <scope>NUCLEOTIDE SEQUENCE [LARGE SCALE GENOMIC DNA]</scope>
    <source>
        <strain evidence="2 3">CA12</strain>
    </source>
</reference>
<keyword evidence="1" id="KW-1133">Transmembrane helix</keyword>
<feature type="transmembrane region" description="Helical" evidence="1">
    <location>
        <begin position="52"/>
        <end position="74"/>
    </location>
</feature>
<evidence type="ECO:0008006" key="4">
    <source>
        <dbReference type="Google" id="ProtNLM"/>
    </source>
</evidence>
<keyword evidence="1" id="KW-0472">Membrane</keyword>
<feature type="transmembrane region" description="Helical" evidence="1">
    <location>
        <begin position="225"/>
        <end position="242"/>
    </location>
</feature>
<dbReference type="Proteomes" id="UP000318741">
    <property type="component" value="Chromosome"/>
</dbReference>
<proteinExistence type="predicted"/>
<evidence type="ECO:0000313" key="2">
    <source>
        <dbReference type="EMBL" id="QDT14838.1"/>
    </source>
</evidence>
<dbReference type="EMBL" id="CP036265">
    <property type="protein sequence ID" value="QDT14838.1"/>
    <property type="molecule type" value="Genomic_DNA"/>
</dbReference>
<feature type="transmembrane region" description="Helical" evidence="1">
    <location>
        <begin position="94"/>
        <end position="114"/>
    </location>
</feature>
<sequence length="474" mass="51404">MRGLPTADRRLWLTRLTGVAALLLIGVTWPLWLPPTPTSFPQLPLFGWLIPAPAWCDWIALAGALLGAVGMAVLCEPEAQARPDAAPPRLRFGLTRALAFAPALFTISLAFALALNQIRVQVWAYQFLLLGSVLSLCPRTETGDRAAVALGRVLAMGILFHSGLSKLDLAFAEGPGRWLMGGFLGLFGVEADGLDEKAVAAIAFAVPAWEIALSLLLALPGTRRVGLIAAVFMHTSVVATLWKLDQSWGVLLWNAFFLAHEFLLFWPAPRAEGVPLWTTLRTAGPRAAPAALLILAAVLLPFGTRSGSWDVWPGWAVYAGGVPRAVIMRGTNGDDWERAGRSFAARPDHHPGDSFSLAPITTLDMERSGLAELFAPIPQDPRTRVGVARTLEARSRAESRRSLGESSDVMDMVMAAPDDEIQLYSVTRTTPNGRWDEPIAERWGLGQRRGIDNLLDSFLLNARPRALSLPAEAR</sequence>
<dbReference type="KEGG" id="acaf:CA12_09180"/>
<dbReference type="AlphaFoldDB" id="A0A517P628"/>